<sequence length="353" mass="42579">MLNYNNITKYIHIGMPKNLSSTLQKYFFSKHPEIYHLGIGIDSLIDYIDEDVNVLFENYLMYSKDFEYIQKEDFYKDKISFHLKKAKEKKKKAFGVSLELLSFSFTPDMIDVTQKAKRLYDLFGKHTKIILIIRNQKSIIESMYREFIKIGYDKSYKEYIEFLFLHQSRSFLYDFFYENLIKLYSSYFGAENIEVFIIEKYRNKDGSLKREGGIPCLIKDISQLLNIKNNNLEIGHANPPLTNRELFQKFLLNKRYNHDLSNAIFEGADRHRLYKYYSHELNFDYPDPFHDVKIKRNLIEYSKKLAKNDLREIEYYADPKILKEMEKMFIESNRRLVKKYNIDLPECYFNMKF</sequence>
<dbReference type="SUPFAM" id="SSF52540">
    <property type="entry name" value="P-loop containing nucleoside triphosphate hydrolases"/>
    <property type="match status" value="1"/>
</dbReference>
<name>A0A4R8HPS2_9FIRM</name>
<dbReference type="EMBL" id="SOEG01000002">
    <property type="protein sequence ID" value="TDX58921.1"/>
    <property type="molecule type" value="Genomic_DNA"/>
</dbReference>
<dbReference type="Gene3D" id="3.40.50.300">
    <property type="entry name" value="P-loop containing nucleotide triphosphate hydrolases"/>
    <property type="match status" value="1"/>
</dbReference>
<comment type="caution">
    <text evidence="1">The sequence shown here is derived from an EMBL/GenBank/DDBJ whole genome shotgun (WGS) entry which is preliminary data.</text>
</comment>
<evidence type="ECO:0000313" key="1">
    <source>
        <dbReference type="EMBL" id="TDX58921.1"/>
    </source>
</evidence>
<accession>A0A4R8HPS2</accession>
<evidence type="ECO:0008006" key="3">
    <source>
        <dbReference type="Google" id="ProtNLM"/>
    </source>
</evidence>
<reference evidence="1 2" key="1">
    <citation type="submission" date="2019-03" db="EMBL/GenBank/DDBJ databases">
        <title>Subsurface microbial communities from deep shales in Ohio and West Virginia, USA.</title>
        <authorList>
            <person name="Wrighton K."/>
        </authorList>
    </citation>
    <scope>NUCLEOTIDE SEQUENCE [LARGE SCALE GENOMIC DNA]</scope>
    <source>
        <strain evidence="1 2">MSL 6dP</strain>
    </source>
</reference>
<proteinExistence type="predicted"/>
<dbReference type="InterPro" id="IPR027417">
    <property type="entry name" value="P-loop_NTPase"/>
</dbReference>
<dbReference type="AlphaFoldDB" id="A0A4R8HPS2"/>
<organism evidence="1 2">
    <name type="scientific">Orenia marismortui</name>
    <dbReference type="NCBI Taxonomy" id="46469"/>
    <lineage>
        <taxon>Bacteria</taxon>
        <taxon>Bacillati</taxon>
        <taxon>Bacillota</taxon>
        <taxon>Clostridia</taxon>
        <taxon>Halanaerobiales</taxon>
        <taxon>Halobacteroidaceae</taxon>
        <taxon>Orenia</taxon>
    </lineage>
</organism>
<evidence type="ECO:0000313" key="2">
    <source>
        <dbReference type="Proteomes" id="UP000295832"/>
    </source>
</evidence>
<keyword evidence="2" id="KW-1185">Reference proteome</keyword>
<dbReference type="RefSeq" id="WP_134114490.1">
    <property type="nucleotide sequence ID" value="NZ_SOEG01000002.1"/>
</dbReference>
<gene>
    <name evidence="1" type="ORF">C7959_10259</name>
</gene>
<protein>
    <recommendedName>
        <fullName evidence="3">Sulfotransferase family protein</fullName>
    </recommendedName>
</protein>
<dbReference type="Proteomes" id="UP000295832">
    <property type="component" value="Unassembled WGS sequence"/>
</dbReference>